<dbReference type="EMBL" id="MU853227">
    <property type="protein sequence ID" value="KAK4124167.1"/>
    <property type="molecule type" value="Genomic_DNA"/>
</dbReference>
<organism evidence="2 3">
    <name type="scientific">Parathielavia appendiculata</name>
    <dbReference type="NCBI Taxonomy" id="2587402"/>
    <lineage>
        <taxon>Eukaryota</taxon>
        <taxon>Fungi</taxon>
        <taxon>Dikarya</taxon>
        <taxon>Ascomycota</taxon>
        <taxon>Pezizomycotina</taxon>
        <taxon>Sordariomycetes</taxon>
        <taxon>Sordariomycetidae</taxon>
        <taxon>Sordariales</taxon>
        <taxon>Chaetomiaceae</taxon>
        <taxon>Parathielavia</taxon>
    </lineage>
</organism>
<dbReference type="RefSeq" id="XP_062647938.1">
    <property type="nucleotide sequence ID" value="XM_062787111.1"/>
</dbReference>
<feature type="compositionally biased region" description="Basic and acidic residues" evidence="1">
    <location>
        <begin position="58"/>
        <end position="69"/>
    </location>
</feature>
<sequence length="189" mass="20027">MLGQLTASSSEDPGMPGCFLGSVAKFPDFDGEGRCLVGMETPPARGLRFPHPFASDASQDRDQPYQGERCEPWTRASTGISVEIGSDDMPSWEVVANGSASATLSPAHQTTYRVGTRPTARAARQKSPILGKLPPNVSIKSHPVVRRWIICAICAQGTLAAKPPFHVMASAIALSSPNLRSLSLSSPSP</sequence>
<reference evidence="2" key="2">
    <citation type="submission" date="2023-05" db="EMBL/GenBank/DDBJ databases">
        <authorList>
            <consortium name="Lawrence Berkeley National Laboratory"/>
            <person name="Steindorff A."/>
            <person name="Hensen N."/>
            <person name="Bonometti L."/>
            <person name="Westerberg I."/>
            <person name="Brannstrom I.O."/>
            <person name="Guillou S."/>
            <person name="Cros-Aarteil S."/>
            <person name="Calhoun S."/>
            <person name="Haridas S."/>
            <person name="Kuo A."/>
            <person name="Mondo S."/>
            <person name="Pangilinan J."/>
            <person name="Riley R."/>
            <person name="Labutti K."/>
            <person name="Andreopoulos B."/>
            <person name="Lipzen A."/>
            <person name="Chen C."/>
            <person name="Yanf M."/>
            <person name="Daum C."/>
            <person name="Ng V."/>
            <person name="Clum A."/>
            <person name="Ohm R."/>
            <person name="Martin F."/>
            <person name="Silar P."/>
            <person name="Natvig D."/>
            <person name="Lalanne C."/>
            <person name="Gautier V."/>
            <person name="Ament-Velasquez S.L."/>
            <person name="Kruys A."/>
            <person name="Hutchinson M.I."/>
            <person name="Powell A.J."/>
            <person name="Barry K."/>
            <person name="Miller A.N."/>
            <person name="Grigoriev I.V."/>
            <person name="Debuchy R."/>
            <person name="Gladieux P."/>
            <person name="Thoren M.H."/>
            <person name="Johannesson H."/>
        </authorList>
    </citation>
    <scope>NUCLEOTIDE SEQUENCE</scope>
    <source>
        <strain evidence="2">CBS 731.68</strain>
    </source>
</reference>
<evidence type="ECO:0000313" key="2">
    <source>
        <dbReference type="EMBL" id="KAK4124167.1"/>
    </source>
</evidence>
<dbReference type="Proteomes" id="UP001302602">
    <property type="component" value="Unassembled WGS sequence"/>
</dbReference>
<dbReference type="GeneID" id="87823881"/>
<comment type="caution">
    <text evidence="2">The sequence shown here is derived from an EMBL/GenBank/DDBJ whole genome shotgun (WGS) entry which is preliminary data.</text>
</comment>
<proteinExistence type="predicted"/>
<reference evidence="2" key="1">
    <citation type="journal article" date="2023" name="Mol. Phylogenet. Evol.">
        <title>Genome-scale phylogeny and comparative genomics of the fungal order Sordariales.</title>
        <authorList>
            <person name="Hensen N."/>
            <person name="Bonometti L."/>
            <person name="Westerberg I."/>
            <person name="Brannstrom I.O."/>
            <person name="Guillou S."/>
            <person name="Cros-Aarteil S."/>
            <person name="Calhoun S."/>
            <person name="Haridas S."/>
            <person name="Kuo A."/>
            <person name="Mondo S."/>
            <person name="Pangilinan J."/>
            <person name="Riley R."/>
            <person name="LaButti K."/>
            <person name="Andreopoulos B."/>
            <person name="Lipzen A."/>
            <person name="Chen C."/>
            <person name="Yan M."/>
            <person name="Daum C."/>
            <person name="Ng V."/>
            <person name="Clum A."/>
            <person name="Steindorff A."/>
            <person name="Ohm R.A."/>
            <person name="Martin F."/>
            <person name="Silar P."/>
            <person name="Natvig D.O."/>
            <person name="Lalanne C."/>
            <person name="Gautier V."/>
            <person name="Ament-Velasquez S.L."/>
            <person name="Kruys A."/>
            <person name="Hutchinson M.I."/>
            <person name="Powell A.J."/>
            <person name="Barry K."/>
            <person name="Miller A.N."/>
            <person name="Grigoriev I.V."/>
            <person name="Debuchy R."/>
            <person name="Gladieux P."/>
            <person name="Hiltunen Thoren M."/>
            <person name="Johannesson H."/>
        </authorList>
    </citation>
    <scope>NUCLEOTIDE SEQUENCE</scope>
    <source>
        <strain evidence="2">CBS 731.68</strain>
    </source>
</reference>
<protein>
    <submittedName>
        <fullName evidence="2">Uncharacterized protein</fullName>
    </submittedName>
</protein>
<keyword evidence="3" id="KW-1185">Reference proteome</keyword>
<evidence type="ECO:0000256" key="1">
    <source>
        <dbReference type="SAM" id="MobiDB-lite"/>
    </source>
</evidence>
<name>A0AAN6U0M5_9PEZI</name>
<accession>A0AAN6U0M5</accession>
<evidence type="ECO:0000313" key="3">
    <source>
        <dbReference type="Proteomes" id="UP001302602"/>
    </source>
</evidence>
<dbReference type="AlphaFoldDB" id="A0AAN6U0M5"/>
<feature type="region of interest" description="Disordered" evidence="1">
    <location>
        <begin position="47"/>
        <end position="69"/>
    </location>
</feature>
<gene>
    <name evidence="2" type="ORF">N657DRAFT_379584</name>
</gene>